<dbReference type="InterPro" id="IPR028994">
    <property type="entry name" value="Integrin_alpha_N"/>
</dbReference>
<proteinExistence type="predicted"/>
<dbReference type="SUPFAM" id="SSF69318">
    <property type="entry name" value="Integrin alpha N-terminal domain"/>
    <property type="match status" value="1"/>
</dbReference>
<dbReference type="EMBL" id="JAHRIO010060491">
    <property type="protein sequence ID" value="MEQ2177984.1"/>
    <property type="molecule type" value="Genomic_DNA"/>
</dbReference>
<dbReference type="InterPro" id="IPR013519">
    <property type="entry name" value="Int_alpha_beta-p"/>
</dbReference>
<keyword evidence="2" id="KW-1185">Reference proteome</keyword>
<gene>
    <name evidence="1" type="ORF">GOODEAATRI_009361</name>
</gene>
<dbReference type="Gene3D" id="2.130.10.130">
    <property type="entry name" value="Integrin alpha, N-terminal"/>
    <property type="match status" value="1"/>
</dbReference>
<dbReference type="PANTHER" id="PTHR23220">
    <property type="entry name" value="INTEGRIN ALPHA"/>
    <property type="match status" value="1"/>
</dbReference>
<organism evidence="1 2">
    <name type="scientific">Goodea atripinnis</name>
    <dbReference type="NCBI Taxonomy" id="208336"/>
    <lineage>
        <taxon>Eukaryota</taxon>
        <taxon>Metazoa</taxon>
        <taxon>Chordata</taxon>
        <taxon>Craniata</taxon>
        <taxon>Vertebrata</taxon>
        <taxon>Euteleostomi</taxon>
        <taxon>Actinopterygii</taxon>
        <taxon>Neopterygii</taxon>
        <taxon>Teleostei</taxon>
        <taxon>Neoteleostei</taxon>
        <taxon>Acanthomorphata</taxon>
        <taxon>Ovalentaria</taxon>
        <taxon>Atherinomorphae</taxon>
        <taxon>Cyprinodontiformes</taxon>
        <taxon>Goodeidae</taxon>
        <taxon>Goodea</taxon>
    </lineage>
</organism>
<dbReference type="Proteomes" id="UP001476798">
    <property type="component" value="Unassembled WGS sequence"/>
</dbReference>
<accession>A0ABV0P2Q3</accession>
<dbReference type="PANTHER" id="PTHR23220:SF9">
    <property type="entry name" value="INTEGRIN ALPHA-6"/>
    <property type="match status" value="1"/>
</dbReference>
<evidence type="ECO:0000313" key="1">
    <source>
        <dbReference type="EMBL" id="MEQ2177984.1"/>
    </source>
</evidence>
<comment type="caution">
    <text evidence="1">The sequence shown here is derived from an EMBL/GenBank/DDBJ whole genome shotgun (WGS) entry which is preliminary data.</text>
</comment>
<sequence>MEVYTTYGLWLLLTCGGLLSAYNLDTENVLRRDGDPGSLFGFSIVMHWQLYPEDKRILLVGAPQAKALHGQKSKVTGGIYKCDMSSYSDTCTRVIFDNNGKIHP</sequence>
<evidence type="ECO:0000313" key="2">
    <source>
        <dbReference type="Proteomes" id="UP001476798"/>
    </source>
</evidence>
<dbReference type="SMART" id="SM00191">
    <property type="entry name" value="Int_alpha"/>
    <property type="match status" value="1"/>
</dbReference>
<name>A0ABV0P2Q3_9TELE</name>
<protein>
    <submittedName>
        <fullName evidence="1">Uncharacterized protein</fullName>
    </submittedName>
</protein>
<reference evidence="1 2" key="1">
    <citation type="submission" date="2021-06" db="EMBL/GenBank/DDBJ databases">
        <authorList>
            <person name="Palmer J.M."/>
        </authorList>
    </citation>
    <scope>NUCLEOTIDE SEQUENCE [LARGE SCALE GENOMIC DNA]</scope>
    <source>
        <strain evidence="1 2">GA_2019</strain>
        <tissue evidence="1">Muscle</tissue>
    </source>
</reference>